<dbReference type="PANTHER" id="PTHR24305:SF78">
    <property type="entry name" value="P450, PUTATIVE (EUROFUNG)-RELATED"/>
    <property type="match status" value="1"/>
</dbReference>
<keyword evidence="4" id="KW-1185">Reference proteome</keyword>
<dbReference type="GO" id="GO:0005506">
    <property type="term" value="F:iron ion binding"/>
    <property type="evidence" value="ECO:0007669"/>
    <property type="project" value="InterPro"/>
</dbReference>
<dbReference type="GO" id="GO:0004497">
    <property type="term" value="F:monooxygenase activity"/>
    <property type="evidence" value="ECO:0007669"/>
    <property type="project" value="InterPro"/>
</dbReference>
<reference evidence="3" key="1">
    <citation type="submission" date="2022-11" db="EMBL/GenBank/DDBJ databases">
        <authorList>
            <person name="Petersen C."/>
        </authorList>
    </citation>
    <scope>NUCLEOTIDE SEQUENCE</scope>
    <source>
        <strain evidence="3">IBT 29864</strain>
    </source>
</reference>
<dbReference type="PRINTS" id="PR00463">
    <property type="entry name" value="EP450I"/>
</dbReference>
<dbReference type="GO" id="GO:0020037">
    <property type="term" value="F:heme binding"/>
    <property type="evidence" value="ECO:0007669"/>
    <property type="project" value="InterPro"/>
</dbReference>
<dbReference type="Pfam" id="PF00067">
    <property type="entry name" value="p450"/>
    <property type="match status" value="1"/>
</dbReference>
<dbReference type="InterPro" id="IPR001128">
    <property type="entry name" value="Cyt_P450"/>
</dbReference>
<keyword evidence="2" id="KW-0812">Transmembrane</keyword>
<dbReference type="InterPro" id="IPR050121">
    <property type="entry name" value="Cytochrome_P450_monoxygenase"/>
</dbReference>
<keyword evidence="2" id="KW-1133">Transmembrane helix</keyword>
<dbReference type="Proteomes" id="UP001147782">
    <property type="component" value="Unassembled WGS sequence"/>
</dbReference>
<organism evidence="3 4">
    <name type="scientific">Penicillium cataractarum</name>
    <dbReference type="NCBI Taxonomy" id="2100454"/>
    <lineage>
        <taxon>Eukaryota</taxon>
        <taxon>Fungi</taxon>
        <taxon>Dikarya</taxon>
        <taxon>Ascomycota</taxon>
        <taxon>Pezizomycotina</taxon>
        <taxon>Eurotiomycetes</taxon>
        <taxon>Eurotiomycetidae</taxon>
        <taxon>Eurotiales</taxon>
        <taxon>Aspergillaceae</taxon>
        <taxon>Penicillium</taxon>
    </lineage>
</organism>
<dbReference type="OrthoDB" id="6692864at2759"/>
<evidence type="ECO:0000313" key="4">
    <source>
        <dbReference type="Proteomes" id="UP001147782"/>
    </source>
</evidence>
<dbReference type="GO" id="GO:0043386">
    <property type="term" value="P:mycotoxin biosynthetic process"/>
    <property type="evidence" value="ECO:0007669"/>
    <property type="project" value="UniProtKB-ARBA"/>
</dbReference>
<protein>
    <recommendedName>
        <fullName evidence="5">Cytochrome P450</fullName>
    </recommendedName>
</protein>
<keyword evidence="1" id="KW-0479">Metal-binding</keyword>
<feature type="transmembrane region" description="Helical" evidence="2">
    <location>
        <begin position="14"/>
        <end position="32"/>
    </location>
</feature>
<gene>
    <name evidence="3" type="ORF">N7496_007135</name>
</gene>
<comment type="cofactor">
    <cofactor evidence="1">
        <name>heme</name>
        <dbReference type="ChEBI" id="CHEBI:30413"/>
    </cofactor>
</comment>
<keyword evidence="1" id="KW-0349">Heme</keyword>
<feature type="binding site" description="axial binding residue" evidence="1">
    <location>
        <position position="434"/>
    </location>
    <ligand>
        <name>heme</name>
        <dbReference type="ChEBI" id="CHEBI:30413"/>
    </ligand>
    <ligandPart>
        <name>Fe</name>
        <dbReference type="ChEBI" id="CHEBI:18248"/>
    </ligandPart>
</feature>
<keyword evidence="2" id="KW-0472">Membrane</keyword>
<evidence type="ECO:0000313" key="3">
    <source>
        <dbReference type="EMBL" id="KAJ5371043.1"/>
    </source>
</evidence>
<feature type="transmembrane region" description="Helical" evidence="2">
    <location>
        <begin position="39"/>
        <end position="63"/>
    </location>
</feature>
<dbReference type="AlphaFoldDB" id="A0A9W9S2W5"/>
<sequence length="492" mass="55414">MHTSLLLSCVSDEAHIAATFCTLGILSHLLILTSEIDSAVGSLLIGVFLAWAGLATSFVKVLGVDVLCAIAKSSLACLFFSVGLGASTIIYRSFFHRLRHFPGRWGARISRFYTVLTIKLSGFKYHHELEKLHAEFGDFVRTALSSYQPQIQKKVNILIEQLKDRQDKDVEITQWTQYYSFDVMGEITFKKDFRQLEEGTEHFAITAMHAQLEQIGLLGAMPWLLHLLVRIPGLAGPYAIFDKYCVQQVEQRKAEWRQDTEKRPTDVISWLLKAKDDGEASASPSNRSLHDEGRLAIVAGSDTTATTIAHILYYLATHPAVYQKLQREVDEAYGVQDIAHPLPYLEAVINETLRLKPVVPSGQMRVTPPEGLFIDEVFIPGNTIVVVPQYLLQRDARNFSRPLEFIPERWLEKDQGMVFDDKAFFPFTIGHYSCAGKQLAYLSMRIAIRSIAQEFDISLAPGEDGKSFDENAKDTFTLAIQPLHLVFSERKG</sequence>
<dbReference type="InterPro" id="IPR036396">
    <property type="entry name" value="Cyt_P450_sf"/>
</dbReference>
<dbReference type="PANTHER" id="PTHR24305">
    <property type="entry name" value="CYTOCHROME P450"/>
    <property type="match status" value="1"/>
</dbReference>
<dbReference type="PRINTS" id="PR00385">
    <property type="entry name" value="P450"/>
</dbReference>
<comment type="caution">
    <text evidence="3">The sequence shown here is derived from an EMBL/GenBank/DDBJ whole genome shotgun (WGS) entry which is preliminary data.</text>
</comment>
<feature type="transmembrane region" description="Helical" evidence="2">
    <location>
        <begin position="69"/>
        <end position="91"/>
    </location>
</feature>
<dbReference type="EMBL" id="JAPZBS010000005">
    <property type="protein sequence ID" value="KAJ5371043.1"/>
    <property type="molecule type" value="Genomic_DNA"/>
</dbReference>
<name>A0A9W9S2W5_9EURO</name>
<dbReference type="GeneID" id="81439243"/>
<reference evidence="3" key="2">
    <citation type="journal article" date="2023" name="IMA Fungus">
        <title>Comparative genomic study of the Penicillium genus elucidates a diverse pangenome and 15 lateral gene transfer events.</title>
        <authorList>
            <person name="Petersen C."/>
            <person name="Sorensen T."/>
            <person name="Nielsen M.R."/>
            <person name="Sondergaard T.E."/>
            <person name="Sorensen J.L."/>
            <person name="Fitzpatrick D.A."/>
            <person name="Frisvad J.C."/>
            <person name="Nielsen K.L."/>
        </authorList>
    </citation>
    <scope>NUCLEOTIDE SEQUENCE</scope>
    <source>
        <strain evidence="3">IBT 29864</strain>
    </source>
</reference>
<dbReference type="Gene3D" id="1.10.630.10">
    <property type="entry name" value="Cytochrome P450"/>
    <property type="match status" value="1"/>
</dbReference>
<dbReference type="RefSeq" id="XP_056555477.1">
    <property type="nucleotide sequence ID" value="XM_056700064.1"/>
</dbReference>
<dbReference type="SUPFAM" id="SSF48264">
    <property type="entry name" value="Cytochrome P450"/>
    <property type="match status" value="1"/>
</dbReference>
<accession>A0A9W9S2W5</accession>
<evidence type="ECO:0000256" key="2">
    <source>
        <dbReference type="SAM" id="Phobius"/>
    </source>
</evidence>
<keyword evidence="1" id="KW-0408">Iron</keyword>
<dbReference type="InterPro" id="IPR002401">
    <property type="entry name" value="Cyt_P450_E_grp-I"/>
</dbReference>
<proteinExistence type="predicted"/>
<dbReference type="CDD" id="cd11061">
    <property type="entry name" value="CYP67-like"/>
    <property type="match status" value="1"/>
</dbReference>
<evidence type="ECO:0000256" key="1">
    <source>
        <dbReference type="PIRSR" id="PIRSR602401-1"/>
    </source>
</evidence>
<dbReference type="GO" id="GO:0016705">
    <property type="term" value="F:oxidoreductase activity, acting on paired donors, with incorporation or reduction of molecular oxygen"/>
    <property type="evidence" value="ECO:0007669"/>
    <property type="project" value="InterPro"/>
</dbReference>
<evidence type="ECO:0008006" key="5">
    <source>
        <dbReference type="Google" id="ProtNLM"/>
    </source>
</evidence>